<sequence length="256" mass="28105">MWKETTGTWYGSPRREPRQDPRSCNSTEDQAGSDGPSEHQSMEALAAALELKYRSTRIAAQILALGDVRLDDGTLGHTTIPSADADRTRWKAEGPALIDAVQNGDRGLIGILMRGSDRVTRTLALALSSAASRGDPPRQDGSDCQVGFGNISRLGRCDFLVPLPRAIRLGDVELVRLLLEYYGTGTNKGYQGVSDRDPAFADGYKDYEGLEEGSELDPVPAPSYRMARFHFHSGQVVQLAMELGYTEMVDLHIDYR</sequence>
<keyword evidence="3" id="KW-1185">Reference proteome</keyword>
<evidence type="ECO:0000256" key="1">
    <source>
        <dbReference type="SAM" id="MobiDB-lite"/>
    </source>
</evidence>
<comment type="caution">
    <text evidence="2">The sequence shown here is derived from an EMBL/GenBank/DDBJ whole genome shotgun (WGS) entry which is preliminary data.</text>
</comment>
<feature type="region of interest" description="Disordered" evidence="1">
    <location>
        <begin position="1"/>
        <end position="41"/>
    </location>
</feature>
<evidence type="ECO:0000313" key="2">
    <source>
        <dbReference type="EMBL" id="KAK8000911.1"/>
    </source>
</evidence>
<accession>A0ABR1R562</accession>
<dbReference type="EMBL" id="JAQQWI010000018">
    <property type="protein sequence ID" value="KAK8000911.1"/>
    <property type="molecule type" value="Genomic_DNA"/>
</dbReference>
<evidence type="ECO:0000313" key="3">
    <source>
        <dbReference type="Proteomes" id="UP001396898"/>
    </source>
</evidence>
<gene>
    <name evidence="2" type="ORF">PG991_013133</name>
</gene>
<organism evidence="2 3">
    <name type="scientific">Apiospora marii</name>
    <dbReference type="NCBI Taxonomy" id="335849"/>
    <lineage>
        <taxon>Eukaryota</taxon>
        <taxon>Fungi</taxon>
        <taxon>Dikarya</taxon>
        <taxon>Ascomycota</taxon>
        <taxon>Pezizomycotina</taxon>
        <taxon>Sordariomycetes</taxon>
        <taxon>Xylariomycetidae</taxon>
        <taxon>Amphisphaeriales</taxon>
        <taxon>Apiosporaceae</taxon>
        <taxon>Apiospora</taxon>
    </lineage>
</organism>
<name>A0ABR1R562_9PEZI</name>
<protein>
    <submittedName>
        <fullName evidence="2">Uncharacterized protein</fullName>
    </submittedName>
</protein>
<proteinExistence type="predicted"/>
<reference evidence="2 3" key="1">
    <citation type="submission" date="2023-01" db="EMBL/GenBank/DDBJ databases">
        <title>Analysis of 21 Apiospora genomes using comparative genomics revels a genus with tremendous synthesis potential of carbohydrate active enzymes and secondary metabolites.</title>
        <authorList>
            <person name="Sorensen T."/>
        </authorList>
    </citation>
    <scope>NUCLEOTIDE SEQUENCE [LARGE SCALE GENOMIC DNA]</scope>
    <source>
        <strain evidence="2 3">CBS 20057</strain>
    </source>
</reference>
<dbReference type="Proteomes" id="UP001396898">
    <property type="component" value="Unassembled WGS sequence"/>
</dbReference>